<feature type="chain" id="PRO_5041260286" description="6-bladed beta-propeller" evidence="1">
    <location>
        <begin position="24"/>
        <end position="358"/>
    </location>
</feature>
<dbReference type="RefSeq" id="WP_367885847.1">
    <property type="nucleotide sequence ID" value="NZ_CP130612.1"/>
</dbReference>
<organism evidence="3 4">
    <name type="scientific">Pseudogemmatithrix spongiicola</name>
    <dbReference type="NCBI Taxonomy" id="3062599"/>
    <lineage>
        <taxon>Bacteria</taxon>
        <taxon>Pseudomonadati</taxon>
        <taxon>Gemmatimonadota</taxon>
        <taxon>Gemmatimonadia</taxon>
        <taxon>Gemmatimonadales</taxon>
        <taxon>Gemmatimonadaceae</taxon>
        <taxon>Pseudogemmatithrix</taxon>
    </lineage>
</organism>
<protein>
    <recommendedName>
        <fullName evidence="5">6-bladed beta-propeller</fullName>
    </recommendedName>
</protein>
<dbReference type="EMBL" id="CP130612">
    <property type="protein sequence ID" value="WKW12980.1"/>
    <property type="molecule type" value="Genomic_DNA"/>
</dbReference>
<evidence type="ECO:0000313" key="4">
    <source>
        <dbReference type="Proteomes" id="UP001229955"/>
    </source>
</evidence>
<keyword evidence="1" id="KW-0732">Signal</keyword>
<proteinExistence type="predicted"/>
<evidence type="ECO:0000256" key="1">
    <source>
        <dbReference type="SAM" id="SignalP"/>
    </source>
</evidence>
<evidence type="ECO:0008006" key="5">
    <source>
        <dbReference type="Google" id="ProtNLM"/>
    </source>
</evidence>
<feature type="signal peptide" evidence="1">
    <location>
        <begin position="1"/>
        <end position="23"/>
    </location>
</feature>
<gene>
    <name evidence="2" type="ORF">Strain138_002291</name>
    <name evidence="3" type="ORF">Strain318_002290</name>
</gene>
<keyword evidence="4" id="KW-1185">Reference proteome</keyword>
<reference evidence="3" key="1">
    <citation type="submission" date="2023-07" db="EMBL/GenBank/DDBJ databases">
        <authorList>
            <person name="Haufschild T."/>
            <person name="Kallscheuer N."/>
            <person name="Hammer J."/>
            <person name="Kohn T."/>
            <person name="Kabuu M."/>
            <person name="Jogler M."/>
            <person name="Wohfarth N."/>
            <person name="Heuer A."/>
            <person name="Rohde M."/>
            <person name="van Teeseling M.C.F."/>
            <person name="Jogler C."/>
        </authorList>
    </citation>
    <scope>NUCLEOTIDE SEQUENCE</scope>
    <source>
        <strain evidence="2">Strain 138</strain>
        <strain evidence="3">Strain 318</strain>
    </source>
</reference>
<dbReference type="EMBL" id="CP130613">
    <property type="protein sequence ID" value="WKW15887.1"/>
    <property type="molecule type" value="Genomic_DNA"/>
</dbReference>
<accession>A0AA49JW50</accession>
<dbReference type="PROSITE" id="PS51257">
    <property type="entry name" value="PROKAR_LIPOPROTEIN"/>
    <property type="match status" value="1"/>
</dbReference>
<name>A0AA49K1X1_9BACT</name>
<evidence type="ECO:0000313" key="3">
    <source>
        <dbReference type="EMBL" id="WKW15887.1"/>
    </source>
</evidence>
<dbReference type="Gene3D" id="2.120.10.30">
    <property type="entry name" value="TolB, C-terminal domain"/>
    <property type="match status" value="1"/>
</dbReference>
<dbReference type="Proteomes" id="UP001229955">
    <property type="component" value="Chromosome"/>
</dbReference>
<dbReference type="KEGG" id="pspc:Strain318_002290"/>
<evidence type="ECO:0000313" key="2">
    <source>
        <dbReference type="EMBL" id="WKW12980.1"/>
    </source>
</evidence>
<dbReference type="AlphaFoldDB" id="A0AA49K1X1"/>
<sequence length="358" mass="38230">MRQPSSVRCLRLVGTLFLTLACACSRSDRSAAGPADWQLDLTPVLAVGDTEDSDSAMFGRVSDVRLLPNGTLAVADAGASAVLLFDSTGAPLGRRGRKGRGPGEFAGQISLARLADDAVAVWDPSQSRWSQVHVARAEITVLPDSLGDAAWAHAGVIVLGEGLVPEWAPSLLRALADSMPAMKLGFLDETALLWVNRDAALREWMAYAGREAQGRITLPANYRPMQFRADRVVGLLADSIGLERVVVYRFARPADVVPSRARAGAAPIDSSERGTLMSSMRNAVVAQEMHYATAGRYTARADSLSLEMPPGMRLQIIDADGRAWRGAGVVSATGFTCGMYVGLAPPRGWREGAPRCAW</sequence>
<accession>A0AA49K1X1</accession>
<dbReference type="InterPro" id="IPR011042">
    <property type="entry name" value="6-blade_b-propeller_TolB-like"/>
</dbReference>